<dbReference type="AlphaFoldDB" id="A0AAN7WR08"/>
<keyword evidence="2" id="KW-1133">Transmembrane helix</keyword>
<name>A0AAN7WR08_9SACH</name>
<feature type="domain" description="LCCL" evidence="3">
    <location>
        <begin position="133"/>
        <end position="233"/>
    </location>
</feature>
<feature type="transmembrane region" description="Helical" evidence="2">
    <location>
        <begin position="270"/>
        <end position="287"/>
    </location>
</feature>
<comment type="caution">
    <text evidence="4">The sequence shown here is derived from an EMBL/GenBank/DDBJ whole genome shotgun (WGS) entry which is preliminary data.</text>
</comment>
<feature type="transmembrane region" description="Helical" evidence="2">
    <location>
        <begin position="398"/>
        <end position="419"/>
    </location>
</feature>
<feature type="region of interest" description="Disordered" evidence="1">
    <location>
        <begin position="1"/>
        <end position="20"/>
    </location>
</feature>
<proteinExistence type="predicted"/>
<gene>
    <name evidence="4" type="ORF">RI543_002715</name>
</gene>
<evidence type="ECO:0000313" key="4">
    <source>
        <dbReference type="EMBL" id="KAK5780172.1"/>
    </source>
</evidence>
<dbReference type="Gene3D" id="2.170.130.20">
    <property type="entry name" value="LCCL-like domain"/>
    <property type="match status" value="1"/>
</dbReference>
<dbReference type="InterPro" id="IPR051957">
    <property type="entry name" value="CRISP-LCCL_domain"/>
</dbReference>
<keyword evidence="2" id="KW-0472">Membrane</keyword>
<dbReference type="InterPro" id="IPR036609">
    <property type="entry name" value="LCCL_sf"/>
</dbReference>
<evidence type="ECO:0000259" key="3">
    <source>
        <dbReference type="Pfam" id="PF03815"/>
    </source>
</evidence>
<sequence length="636" mass="71831">MDEGGNDSLNRPNIMPSNSDIELNDLENVHEPLNDIQQSVYSDQAIPTNRDQDWLLLEQSSILKRFVYKLWYGPREPSDNPPTFPSKFTLLKKIDEFPEKIFRKSTKIPIYTYDCNSYLNWKGKNNACGLNARDCLPFEDKYYYIRCPALCDRGGWTYSAINVGDQRIKYQGYEIGGGRNNIPDDNEMTLSKPYRGDSFICGSAVHADIISPIYGGCAKVNMRGFQTSFPSEEGKHNTHFSVKFDSFFPSSYVFVDFLNGISSGCVDPRFLVITLNILFGLPVFYLYKSIIGYWIVTIVGYWTLVLSFDPPIMADPHFPETGYELLSIGFQRLLPLCFVLYVEWKCSVKRTLEIGSPLCKILLWYPFLWLGVMNNVTFDRLPVDRLTPKDLREQPGAATAVGTIAGVIFTCAIIQAYSLWKSGRFRKFFKIYITFICSLILLSLIPGLNLRLHHYILGIMLVPGCATRGGSAYMFQGILIGLILSGVSKWDFASIVETDFALLRGEAGASLPPPTLLFDVSMPHSLSWKIDANVTESETQISNKYFDGYSLLLNDFEVYVGSNTTIDIDLLFQNNLELSEMVQKALKNSVNNTIPLYFRVARARIDSSVDNHGDYTNAGVLQWPEGLWTPPLPGVS</sequence>
<keyword evidence="2" id="KW-0812">Transmembrane</keyword>
<dbReference type="EMBL" id="JAWIZZ010000045">
    <property type="protein sequence ID" value="KAK5780172.1"/>
    <property type="molecule type" value="Genomic_DNA"/>
</dbReference>
<feature type="compositionally biased region" description="Polar residues" evidence="1">
    <location>
        <begin position="7"/>
        <end position="20"/>
    </location>
</feature>
<dbReference type="Proteomes" id="UP001306508">
    <property type="component" value="Unassembled WGS sequence"/>
</dbReference>
<dbReference type="InterPro" id="IPR004043">
    <property type="entry name" value="LCCL"/>
</dbReference>
<dbReference type="PANTHER" id="PTHR31331:SF1">
    <property type="entry name" value="CYSTEINE RICH SECRETORY PROTEIN LCCL DOMAIN CONTAINING 2"/>
    <property type="match status" value="1"/>
</dbReference>
<feature type="transmembrane region" description="Helical" evidence="2">
    <location>
        <begin position="294"/>
        <end position="313"/>
    </location>
</feature>
<evidence type="ECO:0000256" key="1">
    <source>
        <dbReference type="SAM" id="MobiDB-lite"/>
    </source>
</evidence>
<reference evidence="5" key="1">
    <citation type="submission" date="2023-07" db="EMBL/GenBank/DDBJ databases">
        <title>A draft genome of Kazachstania heterogenica Y-27499.</title>
        <authorList>
            <person name="Donic C."/>
            <person name="Kralova J.S."/>
            <person name="Fidel L."/>
            <person name="Ben-Dor S."/>
            <person name="Jung S."/>
        </authorList>
    </citation>
    <scope>NUCLEOTIDE SEQUENCE [LARGE SCALE GENOMIC DNA]</scope>
    <source>
        <strain evidence="5">Y27499</strain>
    </source>
</reference>
<organism evidence="4 5">
    <name type="scientific">Arxiozyma heterogenica</name>
    <dbReference type="NCBI Taxonomy" id="278026"/>
    <lineage>
        <taxon>Eukaryota</taxon>
        <taxon>Fungi</taxon>
        <taxon>Dikarya</taxon>
        <taxon>Ascomycota</taxon>
        <taxon>Saccharomycotina</taxon>
        <taxon>Saccharomycetes</taxon>
        <taxon>Saccharomycetales</taxon>
        <taxon>Saccharomycetaceae</taxon>
        <taxon>Arxiozyma</taxon>
    </lineage>
</organism>
<dbReference type="PANTHER" id="PTHR31331">
    <property type="entry name" value="LCCL DOMAIN PROTEIN (AFU_ORTHOLOGUE AFUA_5G08630)"/>
    <property type="match status" value="1"/>
</dbReference>
<feature type="transmembrane region" description="Helical" evidence="2">
    <location>
        <begin position="362"/>
        <end position="378"/>
    </location>
</feature>
<accession>A0AAN7WR08</accession>
<feature type="transmembrane region" description="Helical" evidence="2">
    <location>
        <begin position="431"/>
        <end position="449"/>
    </location>
</feature>
<evidence type="ECO:0000256" key="2">
    <source>
        <dbReference type="SAM" id="Phobius"/>
    </source>
</evidence>
<feature type="transmembrane region" description="Helical" evidence="2">
    <location>
        <begin position="325"/>
        <end position="342"/>
    </location>
</feature>
<dbReference type="Pfam" id="PF03815">
    <property type="entry name" value="LCCL"/>
    <property type="match status" value="1"/>
</dbReference>
<dbReference type="SUPFAM" id="SSF69848">
    <property type="entry name" value="LCCL domain"/>
    <property type="match status" value="1"/>
</dbReference>
<protein>
    <recommendedName>
        <fullName evidence="3">LCCL domain-containing protein</fullName>
    </recommendedName>
</protein>
<keyword evidence="5" id="KW-1185">Reference proteome</keyword>
<evidence type="ECO:0000313" key="5">
    <source>
        <dbReference type="Proteomes" id="UP001306508"/>
    </source>
</evidence>